<dbReference type="Proteomes" id="UP000515121">
    <property type="component" value="Unplaced"/>
</dbReference>
<dbReference type="OrthoDB" id="443318at2759"/>
<dbReference type="RefSeq" id="XP_022766444.1">
    <property type="nucleotide sequence ID" value="XM_022910709.1"/>
</dbReference>
<keyword evidence="5" id="KW-0812">Transmembrane</keyword>
<dbReference type="GO" id="GO:0004185">
    <property type="term" value="F:serine-type carboxypeptidase activity"/>
    <property type="evidence" value="ECO:0007669"/>
    <property type="project" value="InterPro"/>
</dbReference>
<evidence type="ECO:0000313" key="6">
    <source>
        <dbReference type="Proteomes" id="UP000515121"/>
    </source>
</evidence>
<dbReference type="FunFam" id="3.40.50.12670:FF:000001">
    <property type="entry name" value="Carboxypeptidase"/>
    <property type="match status" value="1"/>
</dbReference>
<dbReference type="PRINTS" id="PR00724">
    <property type="entry name" value="CRBOXYPTASEC"/>
</dbReference>
<proteinExistence type="inferred from homology"/>
<protein>
    <submittedName>
        <fullName evidence="7">Serine carboxypeptidase-like 7</fullName>
    </submittedName>
</protein>
<evidence type="ECO:0000256" key="2">
    <source>
        <dbReference type="ARBA" id="ARBA00022525"/>
    </source>
</evidence>
<dbReference type="SUPFAM" id="SSF53474">
    <property type="entry name" value="alpha/beta-Hydrolases"/>
    <property type="match status" value="1"/>
</dbReference>
<name>A0A6P6ANK0_DURZI</name>
<dbReference type="GO" id="GO:0006508">
    <property type="term" value="P:proteolysis"/>
    <property type="evidence" value="ECO:0007669"/>
    <property type="project" value="InterPro"/>
</dbReference>
<dbReference type="Pfam" id="PF00450">
    <property type="entry name" value="Peptidase_S10"/>
    <property type="match status" value="1"/>
</dbReference>
<dbReference type="Gene3D" id="3.40.50.1820">
    <property type="entry name" value="alpha/beta hydrolase"/>
    <property type="match status" value="1"/>
</dbReference>
<comment type="similarity">
    <text evidence="1">Belongs to the peptidase S10 family.</text>
</comment>
<dbReference type="PANTHER" id="PTHR11802:SF29">
    <property type="entry name" value="SERINE CARBOXYPEPTIDASE-LIKE 19"/>
    <property type="match status" value="1"/>
</dbReference>
<dbReference type="AlphaFoldDB" id="A0A6P6ANK0"/>
<accession>A0A6P6ANK0</accession>
<evidence type="ECO:0000256" key="5">
    <source>
        <dbReference type="SAM" id="Phobius"/>
    </source>
</evidence>
<organism evidence="6 7">
    <name type="scientific">Durio zibethinus</name>
    <name type="common">Durian</name>
    <dbReference type="NCBI Taxonomy" id="66656"/>
    <lineage>
        <taxon>Eukaryota</taxon>
        <taxon>Viridiplantae</taxon>
        <taxon>Streptophyta</taxon>
        <taxon>Embryophyta</taxon>
        <taxon>Tracheophyta</taxon>
        <taxon>Spermatophyta</taxon>
        <taxon>Magnoliopsida</taxon>
        <taxon>eudicotyledons</taxon>
        <taxon>Gunneridae</taxon>
        <taxon>Pentapetalae</taxon>
        <taxon>rosids</taxon>
        <taxon>malvids</taxon>
        <taxon>Malvales</taxon>
        <taxon>Malvaceae</taxon>
        <taxon>Helicteroideae</taxon>
        <taxon>Durio</taxon>
    </lineage>
</organism>
<dbReference type="FunFam" id="3.40.50.1820:FF:000148">
    <property type="entry name" value="Serine carboxypeptidase-like 11"/>
    <property type="match status" value="1"/>
</dbReference>
<evidence type="ECO:0000256" key="1">
    <source>
        <dbReference type="ARBA" id="ARBA00009431"/>
    </source>
</evidence>
<dbReference type="InterPro" id="IPR029058">
    <property type="entry name" value="AB_hydrolase_fold"/>
</dbReference>
<evidence type="ECO:0000313" key="7">
    <source>
        <dbReference type="RefSeq" id="XP_022766444.1"/>
    </source>
</evidence>
<dbReference type="PANTHER" id="PTHR11802">
    <property type="entry name" value="SERINE PROTEASE FAMILY S10 SERINE CARBOXYPEPTIDASE"/>
    <property type="match status" value="1"/>
</dbReference>
<dbReference type="InterPro" id="IPR001563">
    <property type="entry name" value="Peptidase_S10"/>
</dbReference>
<feature type="transmembrane region" description="Helical" evidence="5">
    <location>
        <begin position="21"/>
        <end position="39"/>
    </location>
</feature>
<dbReference type="GeneID" id="111311334"/>
<keyword evidence="5" id="KW-0472">Membrane</keyword>
<dbReference type="Gene3D" id="3.40.50.12670">
    <property type="match status" value="1"/>
</dbReference>
<keyword evidence="5" id="KW-1133">Transmembrane helix</keyword>
<dbReference type="GO" id="GO:0016752">
    <property type="term" value="F:sinapoyltransferase activity"/>
    <property type="evidence" value="ECO:0007669"/>
    <property type="project" value="UniProtKB-ARBA"/>
</dbReference>
<keyword evidence="6" id="KW-1185">Reference proteome</keyword>
<sequence length="487" mass="55763">MHSQRRGSLDRTEQGYIETHQSFGMALLFLLFTLLQVFSQSQFTVAHSLVKFLPGFEGTLPFELETGYVGVGESEAVQLFYYFIQSERNPEEDPLLLWLTGGPGCSSFSALFYEIGPLNFKVDVEYNGSLPTVLLNPYSWTKTSSIIFVDSPVGTGFSYARNNLAKQTGDFKQVHQLHQFLRKWLMDHPNFLSSPVYIGGDSYSGLILPILVQEISYGNEEGIKPLIDLQGFILGNPMTVISLEANLQIPYVHGMALISDELYESLKRNCEGEYHNIDPSNEECQKDLQYYDKCVSRLQIGQILEHRCAEASPTPQEMLARRRYLDEHHQEFLDPFPPPTVGCRTYSYLLSDYWVNDDDVQKALHIRKGNIGEWQRCSYSIPYTKEIQSSFQYHVSLSARAYRCLVYSGDHDMIVPFLATQAWIRALNYPIVDDWRPWMVQGQVAGYTRTYSNRMTFATIKGGGHTAEYTPKECFAMYKRWINGEPL</sequence>
<gene>
    <name evidence="7" type="primary">LOC111311334</name>
</gene>
<evidence type="ECO:0000256" key="3">
    <source>
        <dbReference type="ARBA" id="ARBA00022729"/>
    </source>
</evidence>
<keyword evidence="3" id="KW-0732">Signal</keyword>
<evidence type="ECO:0000256" key="4">
    <source>
        <dbReference type="ARBA" id="ARBA00023180"/>
    </source>
</evidence>
<dbReference type="KEGG" id="dzi:111311334"/>
<reference evidence="7" key="1">
    <citation type="submission" date="2025-08" db="UniProtKB">
        <authorList>
            <consortium name="RefSeq"/>
        </authorList>
    </citation>
    <scope>IDENTIFICATION</scope>
    <source>
        <tissue evidence="7">Fruit stalk</tissue>
    </source>
</reference>
<dbReference type="GO" id="GO:0019748">
    <property type="term" value="P:secondary metabolic process"/>
    <property type="evidence" value="ECO:0007669"/>
    <property type="project" value="UniProtKB-ARBA"/>
</dbReference>
<keyword evidence="2" id="KW-0964">Secreted</keyword>
<keyword evidence="4" id="KW-0325">Glycoprotein</keyword>